<dbReference type="KEGG" id="haer:DU502_16320"/>
<keyword evidence="2" id="KW-0472">Membrane</keyword>
<dbReference type="GeneID" id="38472884"/>
<organism evidence="4 5">
    <name type="scientific">Haloplanus aerogenes</name>
    <dbReference type="NCBI Taxonomy" id="660522"/>
    <lineage>
        <taxon>Archaea</taxon>
        <taxon>Methanobacteriati</taxon>
        <taxon>Methanobacteriota</taxon>
        <taxon>Stenosarchaea group</taxon>
        <taxon>Halobacteria</taxon>
        <taxon>Halobacteriales</taxon>
        <taxon>Haloferacaceae</taxon>
        <taxon>Haloplanus</taxon>
    </lineage>
</organism>
<accession>A0A3M0CQF8</accession>
<evidence type="ECO:0000313" key="5">
    <source>
        <dbReference type="Proteomes" id="UP000277326"/>
    </source>
</evidence>
<keyword evidence="2" id="KW-1133">Transmembrane helix</keyword>
<evidence type="ECO:0000256" key="2">
    <source>
        <dbReference type="SAM" id="Phobius"/>
    </source>
</evidence>
<name>A0A3M0CQF8_9EURY</name>
<dbReference type="InterPro" id="IPR006311">
    <property type="entry name" value="TAT_signal"/>
</dbReference>
<gene>
    <name evidence="4" type="ORF">ATH50_3436</name>
    <name evidence="3" type="ORF">DU502_16320</name>
</gene>
<dbReference type="AlphaFoldDB" id="A0A3M0CQF8"/>
<feature type="transmembrane region" description="Helical" evidence="2">
    <location>
        <begin position="510"/>
        <end position="531"/>
    </location>
</feature>
<evidence type="ECO:0000256" key="1">
    <source>
        <dbReference type="SAM" id="MobiDB-lite"/>
    </source>
</evidence>
<keyword evidence="6" id="KW-1185">Reference proteome</keyword>
<dbReference type="EMBL" id="REFS01000009">
    <property type="protein sequence ID" value="RMB09066.1"/>
    <property type="molecule type" value="Genomic_DNA"/>
</dbReference>
<reference evidence="3 6" key="2">
    <citation type="submission" date="2018-07" db="EMBL/GenBank/DDBJ databases">
        <title>Genome sequences of Haloplanus aerogenes JCM 16430T.</title>
        <authorList>
            <person name="Kim Y.B."/>
            <person name="Roh S.W."/>
        </authorList>
    </citation>
    <scope>NUCLEOTIDE SEQUENCE [LARGE SCALE GENOMIC DNA]</scope>
    <source>
        <strain evidence="3 6">JCM 16430</strain>
    </source>
</reference>
<sequence length="536" mass="56714">MTAKTQSPNGDTNAEQSTNELSRRRFLGNVGVVAASTAGAATGVASAQESTEWQTGRDGLAWDSDFVQNPYFAEDTLTKAKHRLKWGTDDAALTAYENDSGEKDSLGGYVPREDTENVVSIRADKVEAPDLYAFPRGEQYDADGDGETDDPVRALEATHWGTTGATNGTISVTDANVDVEYALDVSTSSVASGETVKATFTDVSVEDSVEKRHLQAVVNVNSLASGSVVELVARDGDGDEKVVKADPSGDTSNADVFAAATGNGYVVQQRLGDLATVANGDGSFDSVQEVEIRISEADASVVLTALNVEKMARWKFGSYLNNEDTDSEERVDRYTPGPGSFTVTGLDTLSSDLKTDEAVIYDLSMPMRYTLGDGSESFRWRLVEATQYAGYDRKLVQQGKAVVPTGYDLQHTGLTWHDETAVPAARYATVRTASGVEDTEFSDISDDSWTTHTGSYDSLGNTVTLASSPQAGVVRAYEAEILVTSDEVEAVQSSSGGGAVALENGGGGGGFGGVFASVMAVFTGILGFFGLRSRMG</sequence>
<dbReference type="OrthoDB" id="326330at2157"/>
<protein>
    <submittedName>
        <fullName evidence="4">Uncharacterized protein</fullName>
    </submittedName>
</protein>
<keyword evidence="2" id="KW-0812">Transmembrane</keyword>
<feature type="region of interest" description="Disordered" evidence="1">
    <location>
        <begin position="1"/>
        <end position="23"/>
    </location>
</feature>
<reference evidence="4 5" key="1">
    <citation type="journal article" date="2015" name="Stand. Genomic Sci.">
        <title>Genomic Encyclopedia of Bacterial and Archaeal Type Strains, Phase III: the genomes of soil and plant-associated and newly described type strains.</title>
        <authorList>
            <person name="Whitman W.B."/>
            <person name="Woyke T."/>
            <person name="Klenk H.P."/>
            <person name="Zhou Y."/>
            <person name="Lilburn T.G."/>
            <person name="Beck B.J."/>
            <person name="De Vos P."/>
            <person name="Vandamme P."/>
            <person name="Eisen J.A."/>
            <person name="Garrity G."/>
            <person name="Hugenholtz P."/>
            <person name="Kyrpides N.C."/>
        </authorList>
    </citation>
    <scope>NUCLEOTIDE SEQUENCE [LARGE SCALE GENOMIC DNA]</scope>
    <source>
        <strain evidence="4 5">CGMCC 1.10124</strain>
    </source>
</reference>
<dbReference type="EMBL" id="CP034145">
    <property type="protein sequence ID" value="AZH26842.1"/>
    <property type="molecule type" value="Genomic_DNA"/>
</dbReference>
<feature type="compositionally biased region" description="Polar residues" evidence="1">
    <location>
        <begin position="1"/>
        <end position="20"/>
    </location>
</feature>
<dbReference type="Proteomes" id="UP000282007">
    <property type="component" value="Chromosome"/>
</dbReference>
<reference evidence="4" key="3">
    <citation type="submission" date="2018-10" db="EMBL/GenBank/DDBJ databases">
        <authorList>
            <person name="Whitman W."/>
            <person name="Huntemann M."/>
            <person name="Clum A."/>
            <person name="Pillay M."/>
            <person name="Palaniappan K."/>
            <person name="Varghese N."/>
            <person name="Mikhailova N."/>
            <person name="Stamatis D."/>
            <person name="Reddy T."/>
            <person name="Daum C."/>
            <person name="Shapiro N."/>
            <person name="Ivanova N."/>
            <person name="Kyrpides N."/>
            <person name="Woyke T."/>
        </authorList>
    </citation>
    <scope>NUCLEOTIDE SEQUENCE</scope>
    <source>
        <strain evidence="4">CGMCC 1.10124</strain>
    </source>
</reference>
<evidence type="ECO:0000313" key="6">
    <source>
        <dbReference type="Proteomes" id="UP000282007"/>
    </source>
</evidence>
<dbReference type="PROSITE" id="PS51318">
    <property type="entry name" value="TAT"/>
    <property type="match status" value="1"/>
</dbReference>
<dbReference type="RefSeq" id="WP_121921966.1">
    <property type="nucleotide sequence ID" value="NZ_CP034145.1"/>
</dbReference>
<dbReference type="Proteomes" id="UP000277326">
    <property type="component" value="Unassembled WGS sequence"/>
</dbReference>
<proteinExistence type="predicted"/>
<evidence type="ECO:0000313" key="3">
    <source>
        <dbReference type="EMBL" id="AZH26842.1"/>
    </source>
</evidence>
<evidence type="ECO:0000313" key="4">
    <source>
        <dbReference type="EMBL" id="RMB09066.1"/>
    </source>
</evidence>